<keyword evidence="1" id="KW-1185">Reference proteome</keyword>
<dbReference type="Proteomes" id="UP000887577">
    <property type="component" value="Unplaced"/>
</dbReference>
<evidence type="ECO:0000313" key="1">
    <source>
        <dbReference type="Proteomes" id="UP000887577"/>
    </source>
</evidence>
<sequence length="140" mass="16651">MEAFQKRNPFPLSKKDKRKQQIEQEQLLRDLISPDPLPIRTISRRNLNKVFHKIHEKLDPMFDMIDNIHDILPDVNIFKYEGCAPMVQCKEFYGDPFKDNVRIQPNMFEAIDERNTRDKIPLPPKYIKKPNNESNSIEIC</sequence>
<evidence type="ECO:0000313" key="2">
    <source>
        <dbReference type="WBParaSite" id="PSU_v2.g10440.t1"/>
    </source>
</evidence>
<dbReference type="AlphaFoldDB" id="A0A914XV72"/>
<proteinExistence type="predicted"/>
<dbReference type="WBParaSite" id="PSU_v2.g10440.t1">
    <property type="protein sequence ID" value="PSU_v2.g10440.t1"/>
    <property type="gene ID" value="PSU_v2.g10440"/>
</dbReference>
<accession>A0A914XV72</accession>
<protein>
    <submittedName>
        <fullName evidence="2">Uncharacterized protein</fullName>
    </submittedName>
</protein>
<name>A0A914XV72_9BILA</name>
<organism evidence="1 2">
    <name type="scientific">Panagrolaimus superbus</name>
    <dbReference type="NCBI Taxonomy" id="310955"/>
    <lineage>
        <taxon>Eukaryota</taxon>
        <taxon>Metazoa</taxon>
        <taxon>Ecdysozoa</taxon>
        <taxon>Nematoda</taxon>
        <taxon>Chromadorea</taxon>
        <taxon>Rhabditida</taxon>
        <taxon>Tylenchina</taxon>
        <taxon>Panagrolaimomorpha</taxon>
        <taxon>Panagrolaimoidea</taxon>
        <taxon>Panagrolaimidae</taxon>
        <taxon>Panagrolaimus</taxon>
    </lineage>
</organism>
<reference evidence="2" key="1">
    <citation type="submission" date="2022-11" db="UniProtKB">
        <authorList>
            <consortium name="WormBaseParasite"/>
        </authorList>
    </citation>
    <scope>IDENTIFICATION</scope>
</reference>